<feature type="region of interest" description="Disordered" evidence="1">
    <location>
        <begin position="28"/>
        <end position="47"/>
    </location>
</feature>
<keyword evidence="4" id="KW-1185">Reference proteome</keyword>
<sequence length="341" mass="38391">MSHCYSRHSSTICTPSFCRVSLHPAHPIPGISHPARSPPRVYPRSLDPRATRHGAVRRVERLCFYLRRRAILWTLSQRHNHDVLHAVMGERKKEVTATFRPVSQNGDKNDVRPLSQSPARALTNGIIDESFKQGKPPPLLLHKALPLLQHTDTRRQKYRVSRWFFLAVVKEGRKDVQKTEWLNYLMAGLSPMWYHATNVALHAAACILVTRVSLVVAALRPGFAALTGLLFAAHPVHTEAVTGIVGRADVLACIFFLLSFLAYHGQQTAYVWSSVCLGALSMLAKETGVTVLALNLLYDLCRSWHSIKRSIFEAKWNDDSRYFSKRAAALLVSVSYKIILI</sequence>
<dbReference type="STRING" id="520822.A0A195B085"/>
<reference evidence="3 4" key="1">
    <citation type="submission" date="2015-09" db="EMBL/GenBank/DDBJ databases">
        <title>Atta colombica WGS genome.</title>
        <authorList>
            <person name="Nygaard S."/>
            <person name="Hu H."/>
            <person name="Boomsma J."/>
            <person name="Zhang G."/>
        </authorList>
    </citation>
    <scope>NUCLEOTIDE SEQUENCE [LARGE SCALE GENOMIC DNA]</scope>
    <source>
        <strain evidence="3">Treedump-2</strain>
        <tissue evidence="3">Whole body</tissue>
    </source>
</reference>
<accession>A0A195B085</accession>
<dbReference type="EMBL" id="KQ976692">
    <property type="protein sequence ID" value="KYM77707.1"/>
    <property type="molecule type" value="Genomic_DNA"/>
</dbReference>
<dbReference type="AlphaFoldDB" id="A0A195B085"/>
<keyword evidence="2" id="KW-0472">Membrane</keyword>
<dbReference type="PANTHER" id="PTHR44809:SF1">
    <property type="entry name" value="PROTEIN O-MANNOSYL-TRANSFERASE TMTC1"/>
    <property type="match status" value="1"/>
</dbReference>
<feature type="transmembrane region" description="Helical" evidence="2">
    <location>
        <begin position="244"/>
        <end position="263"/>
    </location>
</feature>
<dbReference type="Proteomes" id="UP000078540">
    <property type="component" value="Unassembled WGS sequence"/>
</dbReference>
<proteinExistence type="predicted"/>
<keyword evidence="2 3" id="KW-0812">Transmembrane</keyword>
<evidence type="ECO:0000313" key="3">
    <source>
        <dbReference type="EMBL" id="KYM77707.1"/>
    </source>
</evidence>
<evidence type="ECO:0000313" key="4">
    <source>
        <dbReference type="Proteomes" id="UP000078540"/>
    </source>
</evidence>
<dbReference type="PANTHER" id="PTHR44809">
    <property type="match status" value="1"/>
</dbReference>
<protein>
    <submittedName>
        <fullName evidence="3">Transmembrane and TPR repeat-containing protein 4</fullName>
    </submittedName>
</protein>
<evidence type="ECO:0000256" key="2">
    <source>
        <dbReference type="SAM" id="Phobius"/>
    </source>
</evidence>
<organism evidence="3 4">
    <name type="scientific">Atta colombica</name>
    <dbReference type="NCBI Taxonomy" id="520822"/>
    <lineage>
        <taxon>Eukaryota</taxon>
        <taxon>Metazoa</taxon>
        <taxon>Ecdysozoa</taxon>
        <taxon>Arthropoda</taxon>
        <taxon>Hexapoda</taxon>
        <taxon>Insecta</taxon>
        <taxon>Pterygota</taxon>
        <taxon>Neoptera</taxon>
        <taxon>Endopterygota</taxon>
        <taxon>Hymenoptera</taxon>
        <taxon>Apocrita</taxon>
        <taxon>Aculeata</taxon>
        <taxon>Formicoidea</taxon>
        <taxon>Formicidae</taxon>
        <taxon>Myrmicinae</taxon>
        <taxon>Atta</taxon>
    </lineage>
</organism>
<name>A0A195B085_9HYME</name>
<keyword evidence="2" id="KW-1133">Transmembrane helix</keyword>
<gene>
    <name evidence="3" type="ORF">ALC53_11717</name>
</gene>
<evidence type="ECO:0000256" key="1">
    <source>
        <dbReference type="SAM" id="MobiDB-lite"/>
    </source>
</evidence>
<feature type="transmembrane region" description="Helical" evidence="2">
    <location>
        <begin position="212"/>
        <end position="232"/>
    </location>
</feature>
<dbReference type="InterPro" id="IPR052943">
    <property type="entry name" value="TMTC_O-mannosyl-trnsfr"/>
</dbReference>